<evidence type="ECO:0000313" key="1">
    <source>
        <dbReference type="EMBL" id="SJL10601.1"/>
    </source>
</evidence>
<reference evidence="2" key="1">
    <citation type="journal article" date="2017" name="Nat. Ecol. Evol.">
        <title>Genome expansion and lineage-specific genetic innovations in the forest pathogenic fungi Armillaria.</title>
        <authorList>
            <person name="Sipos G."/>
            <person name="Prasanna A.N."/>
            <person name="Walter M.C."/>
            <person name="O'Connor E."/>
            <person name="Balint B."/>
            <person name="Krizsan K."/>
            <person name="Kiss B."/>
            <person name="Hess J."/>
            <person name="Varga T."/>
            <person name="Slot J."/>
            <person name="Riley R."/>
            <person name="Boka B."/>
            <person name="Rigling D."/>
            <person name="Barry K."/>
            <person name="Lee J."/>
            <person name="Mihaltcheva S."/>
            <person name="LaButti K."/>
            <person name="Lipzen A."/>
            <person name="Waldron R."/>
            <person name="Moloney N.M."/>
            <person name="Sperisen C."/>
            <person name="Kredics L."/>
            <person name="Vagvoelgyi C."/>
            <person name="Patrignani A."/>
            <person name="Fitzpatrick D."/>
            <person name="Nagy I."/>
            <person name="Doyle S."/>
            <person name="Anderson J.B."/>
            <person name="Grigoriev I.V."/>
            <person name="Gueldener U."/>
            <person name="Muensterkoetter M."/>
            <person name="Nagy L.G."/>
        </authorList>
    </citation>
    <scope>NUCLEOTIDE SEQUENCE [LARGE SCALE GENOMIC DNA]</scope>
    <source>
        <strain evidence="2">C18/9</strain>
    </source>
</reference>
<dbReference type="OMA" id="PECKKWL"/>
<dbReference type="OrthoDB" id="2885972at2759"/>
<dbReference type="AlphaFoldDB" id="A0A284RPB7"/>
<proteinExistence type="predicted"/>
<organism evidence="1 2">
    <name type="scientific">Armillaria ostoyae</name>
    <name type="common">Armillaria root rot fungus</name>
    <dbReference type="NCBI Taxonomy" id="47428"/>
    <lineage>
        <taxon>Eukaryota</taxon>
        <taxon>Fungi</taxon>
        <taxon>Dikarya</taxon>
        <taxon>Basidiomycota</taxon>
        <taxon>Agaricomycotina</taxon>
        <taxon>Agaricomycetes</taxon>
        <taxon>Agaricomycetidae</taxon>
        <taxon>Agaricales</taxon>
        <taxon>Marasmiineae</taxon>
        <taxon>Physalacriaceae</taxon>
        <taxon>Armillaria</taxon>
    </lineage>
</organism>
<protein>
    <submittedName>
        <fullName evidence="1">Uncharacterized protein</fullName>
    </submittedName>
</protein>
<gene>
    <name evidence="1" type="ORF">ARMOST_13991</name>
</gene>
<name>A0A284RPB7_ARMOS</name>
<evidence type="ECO:0000313" key="2">
    <source>
        <dbReference type="Proteomes" id="UP000219338"/>
    </source>
</evidence>
<sequence length="399" mass="45812">MNRSLGPLFSECTTSTFAVMEFISTPDLAPLVQASPELALDSKYEHHSLEPRSPTPESESAIDTAPQILKLFFEEVERDLKPGGEMEIDLTPECKKWLDYDNFCAMTEHIRGRAELMGDRLFVRMESATHQAMYRVLFDLKVSGKLHRNLYVNTNITYPVWNQCYISPHIAIYSRAKDLWPLFLIESAYSDSRWKSLRNVLQVLLGCDHESEIGGGHALNICLTDNVVTRIEYSIIAFRQEGTLYDKKHDDLVSFQLYTKPPHPQGQKGQWIATDGSHVEMGTKYRMLQPPNASGGRHFSEAINVNHGIIDKDHLTCEDDIFLDPVFFDLPEGSERIYLQAKEIWHHVRHEEVLDRIRKRKVTRDEEIGGSFKKYRARIGGQCQGSWDPVSRIFTPTPR</sequence>
<keyword evidence="2" id="KW-1185">Reference proteome</keyword>
<dbReference type="Proteomes" id="UP000219338">
    <property type="component" value="Unassembled WGS sequence"/>
</dbReference>
<dbReference type="EMBL" id="FUEG01000012">
    <property type="protein sequence ID" value="SJL10601.1"/>
    <property type="molecule type" value="Genomic_DNA"/>
</dbReference>
<accession>A0A284RPB7</accession>